<sequence>MNPHSTVYNTKKLVYDSLVINQWRNKMLTEIIDSILDENRKAHAARRAKVEERALELNAGWAKTRYGREGFDKVVAPTWGIDDRPHAPFDGYLWENELGEVEAYHAGSYLPYVTELDYFDKPEYTRDHGWWKLRLTAAMYVELKLYGCPIEVREPYKRWELEDFTTVMMVEVRAHKNILVAIQEASKKFFDELYESFKKNKGEAPVGKQVVKGKVVSVKCWEDYYGMQVKMTVRLENGATVYGSLPKAVPMDYRGVIEFSATFEHAKDDSTHSFFKRPTKVVIC</sequence>
<evidence type="ECO:0000313" key="1">
    <source>
        <dbReference type="EMBL" id="QEG13126.1"/>
    </source>
</evidence>
<accession>A0A5B9NKV9</accession>
<proteinExistence type="predicted"/>
<protein>
    <submittedName>
        <fullName evidence="1">Uncharacterized protein</fullName>
    </submittedName>
</protein>
<organism evidence="1 2">
    <name type="scientific">Klebsiella phage vB_KaeM_KaAlpha</name>
    <dbReference type="NCBI Taxonomy" id="2591367"/>
    <lineage>
        <taxon>Viruses</taxon>
        <taxon>Duplodnaviria</taxon>
        <taxon>Heunggongvirae</taxon>
        <taxon>Uroviricota</taxon>
        <taxon>Caudoviricetes</taxon>
        <taxon>Pantevenvirales</taxon>
        <taxon>Straboviridae</taxon>
        <taxon>Tevenvirinae</taxon>
        <taxon>Karamvirus</taxon>
        <taxon>Karamvirus pg7</taxon>
    </lineage>
</organism>
<reference evidence="1 2" key="1">
    <citation type="submission" date="2019-04" db="EMBL/GenBank/DDBJ databases">
        <authorList>
            <person name="Anderson K.J."/>
            <person name="Thurgood T.L."/>
            <person name="Sharma R."/>
            <person name="Arens D.K."/>
            <person name="Kruger J.L."/>
            <person name="Thompson D.W."/>
            <person name="Casjens S."/>
            <person name="Grose J.H."/>
        </authorList>
    </citation>
    <scope>NUCLEOTIDE SEQUENCE [LARGE SCALE GENOMIC DNA]</scope>
</reference>
<evidence type="ECO:0000313" key="2">
    <source>
        <dbReference type="Proteomes" id="UP000325316"/>
    </source>
</evidence>
<gene>
    <name evidence="1" type="ORF">KAALPHA_89</name>
</gene>
<dbReference type="Proteomes" id="UP000325316">
    <property type="component" value="Segment"/>
</dbReference>
<dbReference type="EMBL" id="MN013084">
    <property type="protein sequence ID" value="QEG13126.1"/>
    <property type="molecule type" value="Genomic_DNA"/>
</dbReference>
<name>A0A5B9NKV9_9CAUD</name>